<keyword evidence="4 8" id="KW-0694">RNA-binding</keyword>
<dbReference type="PANTHER" id="PTHR33398">
    <property type="entry name" value="30S RIBOSOMAL PROTEIN S20"/>
    <property type="match status" value="1"/>
</dbReference>
<dbReference type="SUPFAM" id="SSF46992">
    <property type="entry name" value="Ribosomal protein S20"/>
    <property type="match status" value="1"/>
</dbReference>
<evidence type="ECO:0000256" key="9">
    <source>
        <dbReference type="SAM" id="MobiDB-lite"/>
    </source>
</evidence>
<evidence type="ECO:0000256" key="5">
    <source>
        <dbReference type="ARBA" id="ARBA00022980"/>
    </source>
</evidence>
<evidence type="ECO:0000256" key="8">
    <source>
        <dbReference type="HAMAP-Rule" id="MF_00500"/>
    </source>
</evidence>
<dbReference type="HAMAP" id="MF_00500">
    <property type="entry name" value="Ribosomal_bS20"/>
    <property type="match status" value="1"/>
</dbReference>
<reference evidence="10 11" key="1">
    <citation type="submission" date="2023-08" db="EMBL/GenBank/DDBJ databases">
        <title>Whole-genome sequencing of halo(alkali)philic microorganisms from hypersaline lakes.</title>
        <authorList>
            <person name="Sorokin D.Y."/>
            <person name="Abbas B."/>
            <person name="Merkel A.Y."/>
        </authorList>
    </citation>
    <scope>NUCLEOTIDE SEQUENCE [LARGE SCALE GENOMIC DNA]</scope>
    <source>
        <strain evidence="10 11">AB-CW4</strain>
    </source>
</reference>
<feature type="compositionally biased region" description="Basic residues" evidence="9">
    <location>
        <begin position="1"/>
        <end position="11"/>
    </location>
</feature>
<dbReference type="GO" id="GO:0005840">
    <property type="term" value="C:ribosome"/>
    <property type="evidence" value="ECO:0007669"/>
    <property type="project" value="UniProtKB-KW"/>
</dbReference>
<dbReference type="InterPro" id="IPR036510">
    <property type="entry name" value="Ribosomal_bS20_sf"/>
</dbReference>
<comment type="caution">
    <text evidence="10">The sequence shown here is derived from an EMBL/GenBank/DDBJ whole genome shotgun (WGS) entry which is preliminary data.</text>
</comment>
<dbReference type="Proteomes" id="UP001239019">
    <property type="component" value="Unassembled WGS sequence"/>
</dbReference>
<evidence type="ECO:0000256" key="7">
    <source>
        <dbReference type="ARBA" id="ARBA00035136"/>
    </source>
</evidence>
<name>A0ABU0W5U3_9GAMM</name>
<evidence type="ECO:0000313" key="10">
    <source>
        <dbReference type="EMBL" id="MDQ2069382.1"/>
    </source>
</evidence>
<dbReference type="InterPro" id="IPR002583">
    <property type="entry name" value="Ribosomal_bS20"/>
</dbReference>
<sequence length="88" mass="9923">MANIKSAKKRARQSEERRKHNASMRSAMRTGLKKVLKAIDAGDKAKAEEAYKAAIPYLDRMATRGIIKKNKAARHKSRLNARIKEMAS</sequence>
<dbReference type="NCBIfam" id="TIGR00029">
    <property type="entry name" value="S20"/>
    <property type="match status" value="1"/>
</dbReference>
<evidence type="ECO:0000256" key="3">
    <source>
        <dbReference type="ARBA" id="ARBA00022730"/>
    </source>
</evidence>
<comment type="function">
    <text evidence="1 8">Binds directly to 16S ribosomal RNA.</text>
</comment>
<dbReference type="Pfam" id="PF01649">
    <property type="entry name" value="Ribosomal_S20p"/>
    <property type="match status" value="1"/>
</dbReference>
<evidence type="ECO:0000256" key="2">
    <source>
        <dbReference type="ARBA" id="ARBA00007634"/>
    </source>
</evidence>
<accession>A0ABU0W5U3</accession>
<keyword evidence="3 8" id="KW-0699">rRNA-binding</keyword>
<keyword evidence="6 8" id="KW-0687">Ribonucleoprotein</keyword>
<evidence type="ECO:0000256" key="1">
    <source>
        <dbReference type="ARBA" id="ARBA00003134"/>
    </source>
</evidence>
<gene>
    <name evidence="8 10" type="primary">rpsT</name>
    <name evidence="10" type="ORF">RBH19_05825</name>
</gene>
<keyword evidence="11" id="KW-1185">Reference proteome</keyword>
<evidence type="ECO:0000256" key="6">
    <source>
        <dbReference type="ARBA" id="ARBA00023274"/>
    </source>
</evidence>
<protein>
    <recommendedName>
        <fullName evidence="7 8">Small ribosomal subunit protein bS20</fullName>
    </recommendedName>
</protein>
<comment type="similarity">
    <text evidence="2 8">Belongs to the bacterial ribosomal protein bS20 family.</text>
</comment>
<keyword evidence="5 8" id="KW-0689">Ribosomal protein</keyword>
<organism evidence="10 11">
    <name type="scientific">Natronospira bacteriovora</name>
    <dbReference type="NCBI Taxonomy" id="3069753"/>
    <lineage>
        <taxon>Bacteria</taxon>
        <taxon>Pseudomonadati</taxon>
        <taxon>Pseudomonadota</taxon>
        <taxon>Gammaproteobacteria</taxon>
        <taxon>Natronospirales</taxon>
        <taxon>Natronospiraceae</taxon>
        <taxon>Natronospira</taxon>
    </lineage>
</organism>
<feature type="region of interest" description="Disordered" evidence="9">
    <location>
        <begin position="1"/>
        <end position="29"/>
    </location>
</feature>
<dbReference type="EMBL" id="JAVDDT010000003">
    <property type="protein sequence ID" value="MDQ2069382.1"/>
    <property type="molecule type" value="Genomic_DNA"/>
</dbReference>
<dbReference type="PANTHER" id="PTHR33398:SF1">
    <property type="entry name" value="SMALL RIBOSOMAL SUBUNIT PROTEIN BS20C"/>
    <property type="match status" value="1"/>
</dbReference>
<evidence type="ECO:0000256" key="4">
    <source>
        <dbReference type="ARBA" id="ARBA00022884"/>
    </source>
</evidence>
<evidence type="ECO:0000313" key="11">
    <source>
        <dbReference type="Proteomes" id="UP001239019"/>
    </source>
</evidence>
<proteinExistence type="inferred from homology"/>
<dbReference type="Gene3D" id="1.20.58.110">
    <property type="entry name" value="Ribosomal protein S20"/>
    <property type="match status" value="1"/>
</dbReference>
<dbReference type="RefSeq" id="WP_306727883.1">
    <property type="nucleotide sequence ID" value="NZ_JAVDDT010000003.1"/>
</dbReference>